<dbReference type="AlphaFoldDB" id="A0A1F6NIP1"/>
<dbReference type="GO" id="GO:0016757">
    <property type="term" value="F:glycosyltransferase activity"/>
    <property type="evidence" value="ECO:0007669"/>
    <property type="project" value="UniProtKB-KW"/>
</dbReference>
<dbReference type="EMBL" id="MFQR01000055">
    <property type="protein sequence ID" value="OGH83936.1"/>
    <property type="molecule type" value="Genomic_DNA"/>
</dbReference>
<dbReference type="Pfam" id="PF06865">
    <property type="entry name" value="Ppnp"/>
    <property type="match status" value="1"/>
</dbReference>
<gene>
    <name evidence="3" type="ORF">A2261_00110</name>
</gene>
<organism evidence="3 4">
    <name type="scientific">Candidatus Magasanikbacteria bacterium RIFOXYA2_FULL_44_8</name>
    <dbReference type="NCBI Taxonomy" id="1798696"/>
    <lineage>
        <taxon>Bacteria</taxon>
        <taxon>Candidatus Magasanikiibacteriota</taxon>
    </lineage>
</organism>
<dbReference type="Gene3D" id="2.60.120.10">
    <property type="entry name" value="Jelly Rolls"/>
    <property type="match status" value="1"/>
</dbReference>
<name>A0A1F6NIP1_9BACT</name>
<keyword evidence="2" id="KW-0808">Transferase</keyword>
<accession>A0A1F6NIP1</accession>
<evidence type="ECO:0000313" key="3">
    <source>
        <dbReference type="EMBL" id="OGH83936.1"/>
    </source>
</evidence>
<evidence type="ECO:0000256" key="1">
    <source>
        <dbReference type="ARBA" id="ARBA00022676"/>
    </source>
</evidence>
<reference evidence="3 4" key="1">
    <citation type="journal article" date="2016" name="Nat. Commun.">
        <title>Thousands of microbial genomes shed light on interconnected biogeochemical processes in an aquifer system.</title>
        <authorList>
            <person name="Anantharaman K."/>
            <person name="Brown C.T."/>
            <person name="Hug L.A."/>
            <person name="Sharon I."/>
            <person name="Castelle C.J."/>
            <person name="Probst A.J."/>
            <person name="Thomas B.C."/>
            <person name="Singh A."/>
            <person name="Wilkins M.J."/>
            <person name="Karaoz U."/>
            <person name="Brodie E.L."/>
            <person name="Williams K.H."/>
            <person name="Hubbard S.S."/>
            <person name="Banfield J.F."/>
        </authorList>
    </citation>
    <scope>NUCLEOTIDE SEQUENCE [LARGE SCALE GENOMIC DNA]</scope>
</reference>
<keyword evidence="1" id="KW-0328">Glycosyltransferase</keyword>
<dbReference type="InterPro" id="IPR011051">
    <property type="entry name" value="RmlC_Cupin_sf"/>
</dbReference>
<dbReference type="Proteomes" id="UP000177803">
    <property type="component" value="Unassembled WGS sequence"/>
</dbReference>
<dbReference type="InterPro" id="IPR009664">
    <property type="entry name" value="Ppnp"/>
</dbReference>
<evidence type="ECO:0000313" key="4">
    <source>
        <dbReference type="Proteomes" id="UP000177803"/>
    </source>
</evidence>
<dbReference type="SUPFAM" id="SSF51182">
    <property type="entry name" value="RmlC-like cupins"/>
    <property type="match status" value="1"/>
</dbReference>
<comment type="caution">
    <text evidence="3">The sequence shown here is derived from an EMBL/GenBank/DDBJ whole genome shotgun (WGS) entry which is preliminary data.</text>
</comment>
<dbReference type="InterPro" id="IPR014710">
    <property type="entry name" value="RmlC-like_jellyroll"/>
</dbReference>
<protein>
    <submittedName>
        <fullName evidence="3">Uncharacterized protein</fullName>
    </submittedName>
</protein>
<sequence length="95" mass="10692">MLRHDSFHGGKVQRLAITIKGKDCAEFGIFKPGDYDFGITKRPEKITIIFGTLHEDGIGQVYHAGQTYTTTIGQPIQISVKEKDGLVIYFSRYLD</sequence>
<proteinExistence type="predicted"/>
<evidence type="ECO:0000256" key="2">
    <source>
        <dbReference type="ARBA" id="ARBA00022679"/>
    </source>
</evidence>